<comment type="subunit">
    <text evidence="3">Heptamer of 7 subunits arranged in a ring. Interacts with the chaperonin GroEL.</text>
</comment>
<accession>A0A1F4T4F5</accession>
<comment type="function">
    <text evidence="3 4">Together with the chaperonin GroEL, plays an essential role in assisting protein folding. The GroEL-GroES system forms a nano-cage that allows encapsulation of the non-native substrate proteins and provides a physical environment optimized to promote and accelerate protein folding. GroES binds to the apical surface of the GroEL ring, thereby capping the opening of the GroEL channel.</text>
</comment>
<name>A0A1F4T4F5_UNCSA</name>
<comment type="subcellular location">
    <subcellularLocation>
        <location evidence="3">Cytoplasm</location>
    </subcellularLocation>
</comment>
<dbReference type="CDD" id="cd00320">
    <property type="entry name" value="cpn10"/>
    <property type="match status" value="1"/>
</dbReference>
<dbReference type="InterPro" id="IPR011032">
    <property type="entry name" value="GroES-like_sf"/>
</dbReference>
<evidence type="ECO:0000256" key="3">
    <source>
        <dbReference type="HAMAP-Rule" id="MF_00580"/>
    </source>
</evidence>
<dbReference type="PANTHER" id="PTHR10772">
    <property type="entry name" value="10 KDA HEAT SHOCK PROTEIN"/>
    <property type="match status" value="1"/>
</dbReference>
<dbReference type="GO" id="GO:0005524">
    <property type="term" value="F:ATP binding"/>
    <property type="evidence" value="ECO:0007669"/>
    <property type="project" value="InterPro"/>
</dbReference>
<dbReference type="GO" id="GO:0044183">
    <property type="term" value="F:protein folding chaperone"/>
    <property type="evidence" value="ECO:0007669"/>
    <property type="project" value="InterPro"/>
</dbReference>
<dbReference type="PANTHER" id="PTHR10772:SF58">
    <property type="entry name" value="CO-CHAPERONIN GROES"/>
    <property type="match status" value="1"/>
</dbReference>
<comment type="caution">
    <text evidence="5">The sequence shown here is derived from an EMBL/GenBank/DDBJ whole genome shotgun (WGS) entry which is preliminary data.</text>
</comment>
<dbReference type="GO" id="GO:0051087">
    <property type="term" value="F:protein-folding chaperone binding"/>
    <property type="evidence" value="ECO:0007669"/>
    <property type="project" value="TreeGrafter"/>
</dbReference>
<dbReference type="PROSITE" id="PS00681">
    <property type="entry name" value="CHAPERONINS_CPN10"/>
    <property type="match status" value="1"/>
</dbReference>
<evidence type="ECO:0000313" key="5">
    <source>
        <dbReference type="EMBL" id="OGC27594.1"/>
    </source>
</evidence>
<dbReference type="HAMAP" id="MF_00580">
    <property type="entry name" value="CH10"/>
    <property type="match status" value="1"/>
</dbReference>
<dbReference type="InterPro" id="IPR037124">
    <property type="entry name" value="Chaperonin_GroES_sf"/>
</dbReference>
<protein>
    <recommendedName>
        <fullName evidence="3">Co-chaperonin GroES</fullName>
    </recommendedName>
    <alternativeName>
        <fullName evidence="3">10 kDa chaperonin</fullName>
    </alternativeName>
    <alternativeName>
        <fullName evidence="3">Chaperonin-10</fullName>
        <shortName evidence="3">Cpn10</shortName>
    </alternativeName>
</protein>
<gene>
    <name evidence="3" type="primary">groES</name>
    <name evidence="3" type="synonym">groS</name>
    <name evidence="5" type="ORF">A3K49_01035</name>
</gene>
<evidence type="ECO:0000256" key="1">
    <source>
        <dbReference type="ARBA" id="ARBA00006975"/>
    </source>
</evidence>
<dbReference type="FunFam" id="2.30.33.40:FF:000001">
    <property type="entry name" value="10 kDa chaperonin"/>
    <property type="match status" value="1"/>
</dbReference>
<dbReference type="InterPro" id="IPR018369">
    <property type="entry name" value="Chaprnonin_Cpn10_CS"/>
</dbReference>
<organism evidence="5 6">
    <name type="scientific">candidate division WOR-1 bacterium RIFOXYC12_FULL_54_18</name>
    <dbReference type="NCBI Taxonomy" id="1802584"/>
    <lineage>
        <taxon>Bacteria</taxon>
        <taxon>Bacillati</taxon>
        <taxon>Saganbacteria</taxon>
    </lineage>
</organism>
<dbReference type="PRINTS" id="PR00297">
    <property type="entry name" value="CHAPERONIN10"/>
</dbReference>
<dbReference type="Proteomes" id="UP000178602">
    <property type="component" value="Unassembled WGS sequence"/>
</dbReference>
<dbReference type="AlphaFoldDB" id="A0A1F4T4F5"/>
<dbReference type="NCBIfam" id="NF001531">
    <property type="entry name" value="PRK00364.2-2"/>
    <property type="match status" value="1"/>
</dbReference>
<evidence type="ECO:0000256" key="2">
    <source>
        <dbReference type="ARBA" id="ARBA00023186"/>
    </source>
</evidence>
<sequence length="97" mass="10436">MAKAKLTPIGDKIVVKQAPEEIKTKSGIVLPETAKEKPSEGTVVAVGTGRYENGQKVPPEVKVGDKVLYSKDGGTEVKVDEEEYIVLSERDILAIKA</sequence>
<dbReference type="Pfam" id="PF00166">
    <property type="entry name" value="Cpn10"/>
    <property type="match status" value="1"/>
</dbReference>
<evidence type="ECO:0000313" key="6">
    <source>
        <dbReference type="Proteomes" id="UP000178602"/>
    </source>
</evidence>
<dbReference type="GO" id="GO:0005737">
    <property type="term" value="C:cytoplasm"/>
    <property type="evidence" value="ECO:0007669"/>
    <property type="project" value="UniProtKB-SubCell"/>
</dbReference>
<keyword evidence="3" id="KW-0963">Cytoplasm</keyword>
<dbReference type="NCBIfam" id="NF001533">
    <property type="entry name" value="PRK00364.2-4"/>
    <property type="match status" value="1"/>
</dbReference>
<evidence type="ECO:0000256" key="4">
    <source>
        <dbReference type="RuleBase" id="RU000535"/>
    </source>
</evidence>
<dbReference type="Gene3D" id="2.30.33.40">
    <property type="entry name" value="GroES chaperonin"/>
    <property type="match status" value="1"/>
</dbReference>
<proteinExistence type="inferred from homology"/>
<dbReference type="GO" id="GO:0046872">
    <property type="term" value="F:metal ion binding"/>
    <property type="evidence" value="ECO:0007669"/>
    <property type="project" value="TreeGrafter"/>
</dbReference>
<dbReference type="EMBL" id="MEUG01000001">
    <property type="protein sequence ID" value="OGC27594.1"/>
    <property type="molecule type" value="Genomic_DNA"/>
</dbReference>
<reference evidence="5 6" key="1">
    <citation type="journal article" date="2016" name="Nat. Commun.">
        <title>Thousands of microbial genomes shed light on interconnected biogeochemical processes in an aquifer system.</title>
        <authorList>
            <person name="Anantharaman K."/>
            <person name="Brown C.T."/>
            <person name="Hug L.A."/>
            <person name="Sharon I."/>
            <person name="Castelle C.J."/>
            <person name="Probst A.J."/>
            <person name="Thomas B.C."/>
            <person name="Singh A."/>
            <person name="Wilkins M.J."/>
            <person name="Karaoz U."/>
            <person name="Brodie E.L."/>
            <person name="Williams K.H."/>
            <person name="Hubbard S.S."/>
            <person name="Banfield J.F."/>
        </authorList>
    </citation>
    <scope>NUCLEOTIDE SEQUENCE [LARGE SCALE GENOMIC DNA]</scope>
</reference>
<comment type="similarity">
    <text evidence="1 3 4">Belongs to the GroES chaperonin family.</text>
</comment>
<dbReference type="SUPFAM" id="SSF50129">
    <property type="entry name" value="GroES-like"/>
    <property type="match status" value="1"/>
</dbReference>
<dbReference type="InterPro" id="IPR020818">
    <property type="entry name" value="Chaperonin_GroES"/>
</dbReference>
<dbReference type="GO" id="GO:0051082">
    <property type="term" value="F:unfolded protein binding"/>
    <property type="evidence" value="ECO:0007669"/>
    <property type="project" value="TreeGrafter"/>
</dbReference>
<keyword evidence="2 3" id="KW-0143">Chaperone</keyword>
<dbReference type="NCBIfam" id="NF001534">
    <property type="entry name" value="PRK00364.2-5"/>
    <property type="match status" value="1"/>
</dbReference>
<dbReference type="SMART" id="SM00883">
    <property type="entry name" value="Cpn10"/>
    <property type="match status" value="1"/>
</dbReference>